<proteinExistence type="predicted"/>
<feature type="signal peptide" evidence="2">
    <location>
        <begin position="1"/>
        <end position="21"/>
    </location>
</feature>
<keyword evidence="2" id="KW-0732">Signal</keyword>
<keyword evidence="1" id="KW-0175">Coiled coil</keyword>
<gene>
    <name evidence="4" type="primary">LOC100368992</name>
</gene>
<dbReference type="GeneID" id="100368992"/>
<evidence type="ECO:0000256" key="2">
    <source>
        <dbReference type="SAM" id="SignalP"/>
    </source>
</evidence>
<reference evidence="4" key="1">
    <citation type="submission" date="2025-08" db="UniProtKB">
        <authorList>
            <consortium name="RefSeq"/>
        </authorList>
    </citation>
    <scope>IDENTIFICATION</scope>
    <source>
        <tissue evidence="4">Testes</tissue>
    </source>
</reference>
<accession>A0ABM0GVX8</accession>
<dbReference type="RefSeq" id="XP_002738507.1">
    <property type="nucleotide sequence ID" value="XM_002738461.1"/>
</dbReference>
<feature type="coiled-coil region" evidence="1">
    <location>
        <begin position="20"/>
        <end position="47"/>
    </location>
</feature>
<protein>
    <submittedName>
        <fullName evidence="4">Uncharacterized protein LOC100368992</fullName>
    </submittedName>
</protein>
<keyword evidence="3" id="KW-1185">Reference proteome</keyword>
<evidence type="ECO:0000313" key="4">
    <source>
        <dbReference type="RefSeq" id="XP_002738507.1"/>
    </source>
</evidence>
<organism evidence="3 4">
    <name type="scientific">Saccoglossus kowalevskii</name>
    <name type="common">Acorn worm</name>
    <dbReference type="NCBI Taxonomy" id="10224"/>
    <lineage>
        <taxon>Eukaryota</taxon>
        <taxon>Metazoa</taxon>
        <taxon>Hemichordata</taxon>
        <taxon>Enteropneusta</taxon>
        <taxon>Harrimaniidae</taxon>
        <taxon>Saccoglossus</taxon>
    </lineage>
</organism>
<name>A0ABM0GVX8_SACKO</name>
<sequence length="165" mass="19358">MKMRVILLIAFLFGLLTIITAVKLDETEDAEETLEDLEEEIFEEVVARETGRVDRTFTPKKCCKIGRRVATKSLYCNIDLYQVEKKNNMAHRRKMKFHGPVPEGDSSYKNLMVKVEKCYPSKSTRSMFTKCCEYQSRIMRDLEDCRKITDSVERRRCRKQVNGRA</sequence>
<dbReference type="Proteomes" id="UP000694865">
    <property type="component" value="Unplaced"/>
</dbReference>
<evidence type="ECO:0000313" key="3">
    <source>
        <dbReference type="Proteomes" id="UP000694865"/>
    </source>
</evidence>
<feature type="chain" id="PRO_5046765961" evidence="2">
    <location>
        <begin position="22"/>
        <end position="165"/>
    </location>
</feature>
<evidence type="ECO:0000256" key="1">
    <source>
        <dbReference type="SAM" id="Coils"/>
    </source>
</evidence>